<keyword evidence="8 9" id="KW-0472">Membrane</keyword>
<dbReference type="GO" id="GO:0005886">
    <property type="term" value="C:plasma membrane"/>
    <property type="evidence" value="ECO:0007669"/>
    <property type="project" value="UniProtKB-SubCell"/>
</dbReference>
<keyword evidence="7" id="KW-0811">Translocation</keyword>
<evidence type="ECO:0000259" key="10">
    <source>
        <dbReference type="Pfam" id="PF02355"/>
    </source>
</evidence>
<dbReference type="GO" id="GO:0015450">
    <property type="term" value="F:protein-transporting ATPase activity"/>
    <property type="evidence" value="ECO:0007669"/>
    <property type="project" value="InterPro"/>
</dbReference>
<dbReference type="InterPro" id="IPR022813">
    <property type="entry name" value="SecD/SecF_arch_bac"/>
</dbReference>
<reference evidence="11 12" key="1">
    <citation type="submission" date="2010-03" db="EMBL/GenBank/DDBJ databases">
        <authorList>
            <person name="Glass J.I."/>
            <person name="Benders G.A."/>
            <person name="Durkin A.S."/>
            <person name="Farmerie W.G."/>
            <person name="Hlavinka K."/>
            <person name="Hostetler J."/>
            <person name="Jackson J."/>
            <person name="May M.A."/>
            <person name="Miller R.H."/>
            <person name="Paralanov V."/>
            <person name="Radune D."/>
            <person name="Szczypinski B."/>
            <person name="Brown D.R."/>
        </authorList>
    </citation>
    <scope>NUCLEOTIDE SEQUENCE [LARGE SCALE GENOMIC DNA]</scope>
    <source>
        <strain evidence="11 12">A21JP2</strain>
    </source>
</reference>
<dbReference type="NCBIfam" id="NF009582">
    <property type="entry name" value="PRK13024.1-2"/>
    <property type="match status" value="1"/>
</dbReference>
<dbReference type="Proteomes" id="UP000004757">
    <property type="component" value="Unassembled WGS sequence"/>
</dbReference>
<dbReference type="EMBL" id="ADNC01000021">
    <property type="protein sequence ID" value="EFF41452.1"/>
    <property type="molecule type" value="Genomic_DNA"/>
</dbReference>
<dbReference type="eggNOG" id="COG0342">
    <property type="taxonomic scope" value="Bacteria"/>
</dbReference>
<evidence type="ECO:0000256" key="4">
    <source>
        <dbReference type="ARBA" id="ARBA00022692"/>
    </source>
</evidence>
<keyword evidence="3" id="KW-1003">Cell membrane</keyword>
<dbReference type="PRINTS" id="PR01755">
    <property type="entry name" value="SECFTRNLCASE"/>
</dbReference>
<sequence>MVILSITLISTLLAIVFGSVFYVGKNPNRSIEYGGGIEVLVQVKKDNQNADKELTNKVSESLFERLTGGTGLTGTSVSSEGDGKIRISKSGNLTDAQRSEFESKVADKPILTMTDIDVKPLFKNGEFDRNGSLQIGSSKNWIPPFADNGAKYLVDHTGKDSVSIDLKDNDAILEWTKATEYISTRQEPGKNVILMWINIEELLDLAKNKFPREWEASGRNLYNFVHVNNKAVEEVPDPTPQNPDNKKQIRNVLKQAEFNAKDYLISEAGVFQALNTKSVLINGNFTQTEAKELANDINYGISKYDLSILSSVYVDSDLNSSAFNSAMLAGLIVFSLISIFMMINYGLLGALSTISIALYIFLTLLMFTVLRGEYSPATIAALIIGIGISVDANIITFERLKKDIYHGSSLKKSYKNSNSLSFSTIIDANVTTLIVAFTLFYFGTKDVRGFSISLILSILFTLIVMLIFTRFTSSMIVNTGWMENKLWLLGIHKKYINRDNSNKFYAKFDYVKQAKWFALVSLLLLIAAGIVFISIGTTSSSIWDGIVRNIEFKGGLNITVTGDKSKFVNLSFDEAEKIKNYILENASIWNIHNPEEVINIQRVDNNSDNWALILLSTQDLSENITQITSGISNNFNNLTITNYNISTTEANRLLLNSLFAISIAFIGIVLYTLVRMKWTYSIAAIIGLLHDMLVVVAFIVITRLQMSSIMIAALLSIIGFSINDTIVTFDRIREIMSTMKHDQVIEKNQIRKIANQAISETIKRSFYTTLTTISALIILLAFGNATDFSFNIVMLFGMVIGVYSSIFICTRVWVALENFRQKGIKRRLANRYWEVAKPSEQTFVGINDFQH</sequence>
<dbReference type="SUPFAM" id="SSF82866">
    <property type="entry name" value="Multidrug efflux transporter AcrB transmembrane domain"/>
    <property type="match status" value="2"/>
</dbReference>
<evidence type="ECO:0000256" key="3">
    <source>
        <dbReference type="ARBA" id="ARBA00022475"/>
    </source>
</evidence>
<evidence type="ECO:0000256" key="8">
    <source>
        <dbReference type="ARBA" id="ARBA00023136"/>
    </source>
</evidence>
<name>D4XW25_9BACT</name>
<dbReference type="InterPro" id="IPR022645">
    <property type="entry name" value="SecD/SecF_bac"/>
</dbReference>
<feature type="transmembrane region" description="Helical" evidence="9">
    <location>
        <begin position="449"/>
        <end position="468"/>
    </location>
</feature>
<feature type="transmembrane region" description="Helical" evidence="9">
    <location>
        <begin position="653"/>
        <end position="673"/>
    </location>
</feature>
<dbReference type="PANTHER" id="PTHR30081:SF1">
    <property type="entry name" value="PROTEIN TRANSLOCASE SUBUNIT SECD"/>
    <property type="match status" value="1"/>
</dbReference>
<keyword evidence="4 9" id="KW-0812">Transmembrane</keyword>
<feature type="transmembrane region" description="Helical" evidence="9">
    <location>
        <begin position="516"/>
        <end position="535"/>
    </location>
</feature>
<dbReference type="InterPro" id="IPR005665">
    <property type="entry name" value="SecF_bac"/>
</dbReference>
<dbReference type="NCBIfam" id="TIGR00966">
    <property type="entry name" value="transloc_SecF"/>
    <property type="match status" value="1"/>
</dbReference>
<comment type="caution">
    <text evidence="11">The sequence shown here is derived from an EMBL/GenBank/DDBJ whole genome shotgun (WGS) entry which is preliminary data.</text>
</comment>
<keyword evidence="5" id="KW-0653">Protein transport</keyword>
<organism evidence="11 12">
    <name type="scientific">Mycoplasmopsis alligatoris A21JP2</name>
    <dbReference type="NCBI Taxonomy" id="747682"/>
    <lineage>
        <taxon>Bacteria</taxon>
        <taxon>Bacillati</taxon>
        <taxon>Mycoplasmatota</taxon>
        <taxon>Mycoplasmoidales</taxon>
        <taxon>Metamycoplasmataceae</taxon>
        <taxon>Mycoplasmopsis</taxon>
    </lineage>
</organism>
<feature type="transmembrane region" description="Helical" evidence="9">
    <location>
        <begin position="350"/>
        <end position="370"/>
    </location>
</feature>
<accession>D4XW25</accession>
<dbReference type="InterPro" id="IPR048634">
    <property type="entry name" value="SecD_SecF_C"/>
</dbReference>
<feature type="transmembrane region" description="Helical" evidence="9">
    <location>
        <begin position="680"/>
        <end position="701"/>
    </location>
</feature>
<keyword evidence="2" id="KW-0813">Transport</keyword>
<evidence type="ECO:0000313" key="11">
    <source>
        <dbReference type="EMBL" id="EFF41452.1"/>
    </source>
</evidence>
<feature type="transmembrane region" description="Helical" evidence="9">
    <location>
        <begin position="766"/>
        <end position="786"/>
    </location>
</feature>
<keyword evidence="12" id="KW-1185">Reference proteome</keyword>
<evidence type="ECO:0000256" key="5">
    <source>
        <dbReference type="ARBA" id="ARBA00022927"/>
    </source>
</evidence>
<dbReference type="Pfam" id="PF02355">
    <property type="entry name" value="SecD_SecF_C"/>
    <property type="match status" value="2"/>
</dbReference>
<dbReference type="GO" id="GO:0006886">
    <property type="term" value="P:intracellular protein transport"/>
    <property type="evidence" value="ECO:0007669"/>
    <property type="project" value="InterPro"/>
</dbReference>
<evidence type="ECO:0000256" key="9">
    <source>
        <dbReference type="SAM" id="Phobius"/>
    </source>
</evidence>
<feature type="domain" description="Protein export membrane protein SecD/SecF C-terminal" evidence="10">
    <location>
        <begin position="638"/>
        <end position="817"/>
    </location>
</feature>
<evidence type="ECO:0000256" key="1">
    <source>
        <dbReference type="ARBA" id="ARBA00004651"/>
    </source>
</evidence>
<dbReference type="STRING" id="747682.MALL_0220"/>
<gene>
    <name evidence="11" type="ORF">MALL_0220</name>
</gene>
<dbReference type="NCBIfam" id="NF046001">
    <property type="entry name" value="SecDF_plasm"/>
    <property type="match status" value="1"/>
</dbReference>
<keyword evidence="6 9" id="KW-1133">Transmembrane helix</keyword>
<feature type="transmembrane region" description="Helical" evidence="9">
    <location>
        <begin position="418"/>
        <end position="443"/>
    </location>
</feature>
<evidence type="ECO:0000256" key="7">
    <source>
        <dbReference type="ARBA" id="ARBA00023010"/>
    </source>
</evidence>
<evidence type="ECO:0000313" key="12">
    <source>
        <dbReference type="Proteomes" id="UP000004757"/>
    </source>
</evidence>
<evidence type="ECO:0000256" key="6">
    <source>
        <dbReference type="ARBA" id="ARBA00022989"/>
    </source>
</evidence>
<feature type="transmembrane region" description="Helical" evidence="9">
    <location>
        <begin position="792"/>
        <end position="816"/>
    </location>
</feature>
<dbReference type="PANTHER" id="PTHR30081">
    <property type="entry name" value="PROTEIN-EXPORT MEMBRANE PROTEIN SEC"/>
    <property type="match status" value="1"/>
</dbReference>
<protein>
    <recommendedName>
        <fullName evidence="10">Protein export membrane protein SecD/SecF C-terminal domain-containing protein</fullName>
    </recommendedName>
</protein>
<feature type="transmembrane region" description="Helical" evidence="9">
    <location>
        <begin position="707"/>
        <end position="729"/>
    </location>
</feature>
<feature type="transmembrane region" description="Helical" evidence="9">
    <location>
        <begin position="376"/>
        <end position="397"/>
    </location>
</feature>
<dbReference type="eggNOG" id="COG0341">
    <property type="taxonomic scope" value="Bacteria"/>
</dbReference>
<comment type="subcellular location">
    <subcellularLocation>
        <location evidence="1">Cell membrane</location>
        <topology evidence="1">Multi-pass membrane protein</topology>
    </subcellularLocation>
</comment>
<dbReference type="Gene3D" id="1.20.1640.10">
    <property type="entry name" value="Multidrug efflux transporter AcrB transmembrane domain"/>
    <property type="match status" value="2"/>
</dbReference>
<feature type="domain" description="Protein export membrane protein SecD/SecF C-terminal" evidence="10">
    <location>
        <begin position="305"/>
        <end position="461"/>
    </location>
</feature>
<proteinExistence type="predicted"/>
<evidence type="ECO:0000256" key="2">
    <source>
        <dbReference type="ARBA" id="ARBA00022448"/>
    </source>
</evidence>
<feature type="transmembrane region" description="Helical" evidence="9">
    <location>
        <begin position="322"/>
        <end position="343"/>
    </location>
</feature>
<dbReference type="AlphaFoldDB" id="D4XW25"/>